<dbReference type="RefSeq" id="WP_146288568.1">
    <property type="nucleotide sequence ID" value="NZ_CP042304.1"/>
</dbReference>
<accession>A0A5B8LPA4</accession>
<dbReference type="KEGG" id="dea:FPZ08_02765"/>
<protein>
    <recommendedName>
        <fullName evidence="2">DUF6644 domain-containing protein</fullName>
    </recommendedName>
</protein>
<feature type="transmembrane region" description="Helical" evidence="1">
    <location>
        <begin position="28"/>
        <end position="51"/>
    </location>
</feature>
<gene>
    <name evidence="3" type="ORF">FPZ08_02765</name>
</gene>
<name>A0A5B8LPA4_9HYPH</name>
<feature type="transmembrane region" description="Helical" evidence="1">
    <location>
        <begin position="71"/>
        <end position="90"/>
    </location>
</feature>
<evidence type="ECO:0000259" key="2">
    <source>
        <dbReference type="Pfam" id="PF20349"/>
    </source>
</evidence>
<evidence type="ECO:0000313" key="3">
    <source>
        <dbReference type="EMBL" id="QDZ09759.1"/>
    </source>
</evidence>
<keyword evidence="4" id="KW-1185">Reference proteome</keyword>
<proteinExistence type="predicted"/>
<organism evidence="3 4">
    <name type="scientific">Devosia ginsengisoli</name>
    <dbReference type="NCBI Taxonomy" id="400770"/>
    <lineage>
        <taxon>Bacteria</taxon>
        <taxon>Pseudomonadati</taxon>
        <taxon>Pseudomonadota</taxon>
        <taxon>Alphaproteobacteria</taxon>
        <taxon>Hyphomicrobiales</taxon>
        <taxon>Devosiaceae</taxon>
        <taxon>Devosia</taxon>
    </lineage>
</organism>
<dbReference type="OrthoDB" id="118399at2"/>
<keyword evidence="1" id="KW-0812">Transmembrane</keyword>
<sequence length="179" mass="19548">MDLMAIAQGIEASGIATAIRDSIYAGPIINVFHVIGVVLVFGTISIVDLRLLGFPGNGRSLSLVTHDLLKWTWIGFAVAAVTGVLMFTANATTFYINTEFRLKLVALALAGINMFIYELITARHADLWDKDVPTPTAAKLAGALSLIFWVAVIFLGRWIGYTKGFNFDIPVELDLENLF</sequence>
<keyword evidence="1" id="KW-0472">Membrane</keyword>
<dbReference type="Pfam" id="PF20349">
    <property type="entry name" value="DUF6644"/>
    <property type="match status" value="1"/>
</dbReference>
<evidence type="ECO:0000313" key="4">
    <source>
        <dbReference type="Proteomes" id="UP000315364"/>
    </source>
</evidence>
<feature type="domain" description="DUF6644" evidence="2">
    <location>
        <begin position="23"/>
        <end position="161"/>
    </location>
</feature>
<feature type="transmembrane region" description="Helical" evidence="1">
    <location>
        <begin position="140"/>
        <end position="159"/>
    </location>
</feature>
<keyword evidence="1" id="KW-1133">Transmembrane helix</keyword>
<dbReference type="Proteomes" id="UP000315364">
    <property type="component" value="Chromosome"/>
</dbReference>
<evidence type="ECO:0000256" key="1">
    <source>
        <dbReference type="SAM" id="Phobius"/>
    </source>
</evidence>
<dbReference type="InterPro" id="IPR046586">
    <property type="entry name" value="DUF6644"/>
</dbReference>
<reference evidence="3 4" key="1">
    <citation type="submission" date="2019-07" db="EMBL/GenBank/DDBJ databases">
        <title>Full genome sequence of Devosia sp. Gsoil 520.</title>
        <authorList>
            <person name="Im W.-T."/>
        </authorList>
    </citation>
    <scope>NUCLEOTIDE SEQUENCE [LARGE SCALE GENOMIC DNA]</scope>
    <source>
        <strain evidence="3 4">Gsoil 520</strain>
    </source>
</reference>
<dbReference type="EMBL" id="CP042304">
    <property type="protein sequence ID" value="QDZ09759.1"/>
    <property type="molecule type" value="Genomic_DNA"/>
</dbReference>
<dbReference type="AlphaFoldDB" id="A0A5B8LPA4"/>
<feature type="transmembrane region" description="Helical" evidence="1">
    <location>
        <begin position="102"/>
        <end position="120"/>
    </location>
</feature>